<protein>
    <submittedName>
        <fullName evidence="3">Endonuclease</fullName>
    </submittedName>
</protein>
<evidence type="ECO:0000313" key="4">
    <source>
        <dbReference type="Proteomes" id="UP000625210"/>
    </source>
</evidence>
<dbReference type="PANTHER" id="PTHR12121">
    <property type="entry name" value="CARBON CATABOLITE REPRESSOR PROTEIN 4"/>
    <property type="match status" value="1"/>
</dbReference>
<organism evidence="3 4">
    <name type="scientific">Marinithermofilum abyssi</name>
    <dbReference type="NCBI Taxonomy" id="1571185"/>
    <lineage>
        <taxon>Bacteria</taxon>
        <taxon>Bacillati</taxon>
        <taxon>Bacillota</taxon>
        <taxon>Bacilli</taxon>
        <taxon>Bacillales</taxon>
        <taxon>Thermoactinomycetaceae</taxon>
        <taxon>Marinithermofilum</taxon>
    </lineage>
</organism>
<comment type="caution">
    <text evidence="3">The sequence shown here is derived from an EMBL/GenBank/DDBJ whole genome shotgun (WGS) entry which is preliminary data.</text>
</comment>
<dbReference type="RefSeq" id="WP_229752058.1">
    <property type="nucleotide sequence ID" value="NZ_BMHQ01000020.1"/>
</dbReference>
<keyword evidence="4" id="KW-1185">Reference proteome</keyword>
<feature type="chain" id="PRO_5035317592" evidence="1">
    <location>
        <begin position="29"/>
        <end position="301"/>
    </location>
</feature>
<dbReference type="Gene3D" id="3.60.10.10">
    <property type="entry name" value="Endonuclease/exonuclease/phosphatase"/>
    <property type="match status" value="1"/>
</dbReference>
<dbReference type="CDD" id="cd09083">
    <property type="entry name" value="EEP-1"/>
    <property type="match status" value="1"/>
</dbReference>
<evidence type="ECO:0000259" key="2">
    <source>
        <dbReference type="Pfam" id="PF03372"/>
    </source>
</evidence>
<dbReference type="InterPro" id="IPR036691">
    <property type="entry name" value="Endo/exonu/phosph_ase_sf"/>
</dbReference>
<dbReference type="GO" id="GO:0000175">
    <property type="term" value="F:3'-5'-RNA exonuclease activity"/>
    <property type="evidence" value="ECO:0007669"/>
    <property type="project" value="TreeGrafter"/>
</dbReference>
<accession>A0A8J2VJN1</accession>
<keyword evidence="3" id="KW-0540">Nuclease</keyword>
<dbReference type="GO" id="GO:0004519">
    <property type="term" value="F:endonuclease activity"/>
    <property type="evidence" value="ECO:0007669"/>
    <property type="project" value="UniProtKB-KW"/>
</dbReference>
<dbReference type="PANTHER" id="PTHR12121:SF36">
    <property type="entry name" value="ENDONUCLEASE_EXONUCLEASE_PHOSPHATASE DOMAIN-CONTAINING PROTEIN"/>
    <property type="match status" value="1"/>
</dbReference>
<dbReference type="Pfam" id="PF03372">
    <property type="entry name" value="Exo_endo_phos"/>
    <property type="match status" value="1"/>
</dbReference>
<evidence type="ECO:0000313" key="3">
    <source>
        <dbReference type="EMBL" id="GGE29218.1"/>
    </source>
</evidence>
<feature type="domain" description="Endonuclease/exonuclease/phosphatase" evidence="2">
    <location>
        <begin position="43"/>
        <end position="290"/>
    </location>
</feature>
<dbReference type="InterPro" id="IPR005135">
    <property type="entry name" value="Endo/exonuclease/phosphatase"/>
</dbReference>
<keyword evidence="3" id="KW-0378">Hydrolase</keyword>
<reference evidence="3" key="2">
    <citation type="submission" date="2020-09" db="EMBL/GenBank/DDBJ databases">
        <authorList>
            <person name="Sun Q."/>
            <person name="Zhou Y."/>
        </authorList>
    </citation>
    <scope>NUCLEOTIDE SEQUENCE</scope>
    <source>
        <strain evidence="3">CGMCC 1.15179</strain>
    </source>
</reference>
<reference evidence="3" key="1">
    <citation type="journal article" date="2014" name="Int. J. Syst. Evol. Microbiol.">
        <title>Complete genome sequence of Corynebacterium casei LMG S-19264T (=DSM 44701T), isolated from a smear-ripened cheese.</title>
        <authorList>
            <consortium name="US DOE Joint Genome Institute (JGI-PGF)"/>
            <person name="Walter F."/>
            <person name="Albersmeier A."/>
            <person name="Kalinowski J."/>
            <person name="Ruckert C."/>
        </authorList>
    </citation>
    <scope>NUCLEOTIDE SEQUENCE</scope>
    <source>
        <strain evidence="3">CGMCC 1.15179</strain>
    </source>
</reference>
<dbReference type="EMBL" id="BMHQ01000020">
    <property type="protein sequence ID" value="GGE29218.1"/>
    <property type="molecule type" value="Genomic_DNA"/>
</dbReference>
<proteinExistence type="predicted"/>
<keyword evidence="1" id="KW-0732">Signal</keyword>
<feature type="signal peptide" evidence="1">
    <location>
        <begin position="1"/>
        <end position="28"/>
    </location>
</feature>
<dbReference type="InterPro" id="IPR050410">
    <property type="entry name" value="CCR4/nocturin_mRNA_transcr"/>
</dbReference>
<dbReference type="AlphaFoldDB" id="A0A8J2VJN1"/>
<gene>
    <name evidence="3" type="ORF">GCM10011571_34190</name>
</gene>
<keyword evidence="3" id="KW-0255">Endonuclease</keyword>
<name>A0A8J2VJN1_9BACL</name>
<sequence>MKKVSIVFLLSFGLLLGNLFSVASEAFASENIGQASNVDLRTMTFNLRYLNTYDQSPHTWEERRPTIREVIRMERPEIFGTQEGVYQQVMDIDADLPEYDWIGEGREGGTKGEFMAIFYKKERFTPLEYDHYWLSDTPDQVGSISWGNTIPRMVTWIKFLDRKTNQQFYFVNTHFDHQSAEAREKSAELIVKKAKEEFNPELPVILTGDFNTAPNSVPYQILTSEGAFVDLWMSAETRINEELGTFNGFRDPTGGGPNRRIDWILSKGNVTTKTIEILDYRKNGQYPSDHYPVIADVTLHY</sequence>
<evidence type="ECO:0000256" key="1">
    <source>
        <dbReference type="SAM" id="SignalP"/>
    </source>
</evidence>
<dbReference type="SUPFAM" id="SSF56219">
    <property type="entry name" value="DNase I-like"/>
    <property type="match status" value="1"/>
</dbReference>
<dbReference type="Proteomes" id="UP000625210">
    <property type="component" value="Unassembled WGS sequence"/>
</dbReference>